<name>A0A8S1JW51_9CILI</name>
<protein>
    <submittedName>
        <fullName evidence="1">Uncharacterized protein</fullName>
    </submittedName>
</protein>
<evidence type="ECO:0000313" key="2">
    <source>
        <dbReference type="Proteomes" id="UP000692954"/>
    </source>
</evidence>
<dbReference type="AlphaFoldDB" id="A0A8S1JW51"/>
<proteinExistence type="predicted"/>
<sequence length="38" mass="4646">MKITIRAIKERIMIKKIKNIRHLEQDIIQYVNIIINLK</sequence>
<dbReference type="Proteomes" id="UP000692954">
    <property type="component" value="Unassembled WGS sequence"/>
</dbReference>
<accession>A0A8S1JW51</accession>
<organism evidence="1 2">
    <name type="scientific">Paramecium sonneborni</name>
    <dbReference type="NCBI Taxonomy" id="65129"/>
    <lineage>
        <taxon>Eukaryota</taxon>
        <taxon>Sar</taxon>
        <taxon>Alveolata</taxon>
        <taxon>Ciliophora</taxon>
        <taxon>Intramacronucleata</taxon>
        <taxon>Oligohymenophorea</taxon>
        <taxon>Peniculida</taxon>
        <taxon>Parameciidae</taxon>
        <taxon>Paramecium</taxon>
    </lineage>
</organism>
<gene>
    <name evidence="1" type="ORF">PSON_ATCC_30995.1.T0020079</name>
</gene>
<dbReference type="EMBL" id="CAJJDN010000002">
    <property type="protein sequence ID" value="CAD8046813.1"/>
    <property type="molecule type" value="Genomic_DNA"/>
</dbReference>
<comment type="caution">
    <text evidence="1">The sequence shown here is derived from an EMBL/GenBank/DDBJ whole genome shotgun (WGS) entry which is preliminary data.</text>
</comment>
<evidence type="ECO:0000313" key="1">
    <source>
        <dbReference type="EMBL" id="CAD8046813.1"/>
    </source>
</evidence>
<keyword evidence="2" id="KW-1185">Reference proteome</keyword>
<reference evidence="1" key="1">
    <citation type="submission" date="2021-01" db="EMBL/GenBank/DDBJ databases">
        <authorList>
            <consortium name="Genoscope - CEA"/>
            <person name="William W."/>
        </authorList>
    </citation>
    <scope>NUCLEOTIDE SEQUENCE</scope>
</reference>